<gene>
    <name evidence="7" type="ORF">CTOB1V02_LOCUS1039</name>
</gene>
<reference evidence="7" key="1">
    <citation type="submission" date="2020-11" db="EMBL/GenBank/DDBJ databases">
        <authorList>
            <person name="Tran Van P."/>
        </authorList>
    </citation>
    <scope>NUCLEOTIDE SEQUENCE</scope>
</reference>
<evidence type="ECO:0000256" key="3">
    <source>
        <dbReference type="ARBA" id="ARBA00023125"/>
    </source>
</evidence>
<dbReference type="FunFam" id="4.10.280.10:FF:000009">
    <property type="entry name" value="Transcription factor HES-1"/>
    <property type="match status" value="1"/>
</dbReference>
<feature type="region of interest" description="Disordered" evidence="6">
    <location>
        <begin position="122"/>
        <end position="143"/>
    </location>
</feature>
<dbReference type="InterPro" id="IPR050370">
    <property type="entry name" value="HES_HEY"/>
</dbReference>
<dbReference type="CDD" id="cd19741">
    <property type="entry name" value="bHLH-O_ESMB_like"/>
    <property type="match status" value="1"/>
</dbReference>
<feature type="compositionally biased region" description="Pro residues" evidence="6">
    <location>
        <begin position="199"/>
        <end position="222"/>
    </location>
</feature>
<dbReference type="GO" id="GO:0005634">
    <property type="term" value="C:nucleus"/>
    <property type="evidence" value="ECO:0007669"/>
    <property type="project" value="UniProtKB-SubCell"/>
</dbReference>
<evidence type="ECO:0000256" key="1">
    <source>
        <dbReference type="ARBA" id="ARBA00004123"/>
    </source>
</evidence>
<evidence type="ECO:0000256" key="5">
    <source>
        <dbReference type="ARBA" id="ARBA00023242"/>
    </source>
</evidence>
<dbReference type="GO" id="GO:0046983">
    <property type="term" value="F:protein dimerization activity"/>
    <property type="evidence" value="ECO:0007669"/>
    <property type="project" value="InterPro"/>
</dbReference>
<feature type="region of interest" description="Disordered" evidence="6">
    <location>
        <begin position="1"/>
        <end position="53"/>
    </location>
</feature>
<dbReference type="Pfam" id="PF07527">
    <property type="entry name" value="Hairy_orange"/>
    <property type="match status" value="1"/>
</dbReference>
<keyword evidence="5" id="KW-0539">Nucleus</keyword>
<keyword evidence="3" id="KW-0238">DNA-binding</keyword>
<dbReference type="GO" id="GO:1990837">
    <property type="term" value="F:sequence-specific double-stranded DNA binding"/>
    <property type="evidence" value="ECO:0007669"/>
    <property type="project" value="UniProtKB-ARBA"/>
</dbReference>
<feature type="region of interest" description="Disordered" evidence="6">
    <location>
        <begin position="194"/>
        <end position="264"/>
    </location>
</feature>
<evidence type="ECO:0000256" key="2">
    <source>
        <dbReference type="ARBA" id="ARBA00023015"/>
    </source>
</evidence>
<accession>A0A7R8W1F8</accession>
<dbReference type="InterPro" id="IPR036638">
    <property type="entry name" value="HLH_DNA-bd_sf"/>
</dbReference>
<dbReference type="SMART" id="SM00511">
    <property type="entry name" value="ORANGE"/>
    <property type="match status" value="1"/>
</dbReference>
<dbReference type="InterPro" id="IPR011598">
    <property type="entry name" value="bHLH_dom"/>
</dbReference>
<protein>
    <submittedName>
        <fullName evidence="7">Uncharacterized protein</fullName>
    </submittedName>
</protein>
<keyword evidence="2" id="KW-0805">Transcription regulation</keyword>
<name>A0A7R8W1F8_9CRUS</name>
<proteinExistence type="predicted"/>
<dbReference type="PANTHER" id="PTHR10985">
    <property type="entry name" value="BASIC HELIX-LOOP-HELIX TRANSCRIPTION FACTOR, HES-RELATED"/>
    <property type="match status" value="1"/>
</dbReference>
<feature type="compositionally biased region" description="Low complexity" evidence="6">
    <location>
        <begin position="130"/>
        <end position="143"/>
    </location>
</feature>
<dbReference type="PROSITE" id="PS50888">
    <property type="entry name" value="BHLH"/>
    <property type="match status" value="1"/>
</dbReference>
<dbReference type="Pfam" id="PF00010">
    <property type="entry name" value="HLH"/>
    <property type="match status" value="1"/>
</dbReference>
<dbReference type="GO" id="GO:0006355">
    <property type="term" value="P:regulation of DNA-templated transcription"/>
    <property type="evidence" value="ECO:0007669"/>
    <property type="project" value="InterPro"/>
</dbReference>
<evidence type="ECO:0000256" key="6">
    <source>
        <dbReference type="SAM" id="MobiDB-lite"/>
    </source>
</evidence>
<dbReference type="AlphaFoldDB" id="A0A7R8W1F8"/>
<dbReference type="OrthoDB" id="6085656at2759"/>
<dbReference type="PROSITE" id="PS51054">
    <property type="entry name" value="ORANGE"/>
    <property type="match status" value="1"/>
</dbReference>
<evidence type="ECO:0000313" key="7">
    <source>
        <dbReference type="EMBL" id="CAD7223044.1"/>
    </source>
</evidence>
<dbReference type="SUPFAM" id="SSF47459">
    <property type="entry name" value="HLH, helix-loop-helix DNA-binding domain"/>
    <property type="match status" value="1"/>
</dbReference>
<organism evidence="7">
    <name type="scientific">Cyprideis torosa</name>
    <dbReference type="NCBI Taxonomy" id="163714"/>
    <lineage>
        <taxon>Eukaryota</taxon>
        <taxon>Metazoa</taxon>
        <taxon>Ecdysozoa</taxon>
        <taxon>Arthropoda</taxon>
        <taxon>Crustacea</taxon>
        <taxon>Oligostraca</taxon>
        <taxon>Ostracoda</taxon>
        <taxon>Podocopa</taxon>
        <taxon>Podocopida</taxon>
        <taxon>Cytherocopina</taxon>
        <taxon>Cytheroidea</taxon>
        <taxon>Cytherideidae</taxon>
        <taxon>Cyprideis</taxon>
    </lineage>
</organism>
<evidence type="ECO:0000256" key="4">
    <source>
        <dbReference type="ARBA" id="ARBA00023163"/>
    </source>
</evidence>
<dbReference type="InterPro" id="IPR003650">
    <property type="entry name" value="Orange_dom"/>
</dbReference>
<dbReference type="SMART" id="SM00353">
    <property type="entry name" value="HLH"/>
    <property type="match status" value="1"/>
</dbReference>
<keyword evidence="4" id="KW-0804">Transcription</keyword>
<comment type="subcellular location">
    <subcellularLocation>
        <location evidence="1">Nucleus</location>
    </subcellularLocation>
</comment>
<dbReference type="Gene3D" id="4.10.280.10">
    <property type="entry name" value="Helix-loop-helix DNA-binding domain"/>
    <property type="match status" value="1"/>
</dbReference>
<dbReference type="EMBL" id="OB660143">
    <property type="protein sequence ID" value="CAD7223044.1"/>
    <property type="molecule type" value="Genomic_DNA"/>
</dbReference>
<dbReference type="Gene3D" id="6.10.250.980">
    <property type="match status" value="1"/>
</dbReference>
<dbReference type="SUPFAM" id="SSF158457">
    <property type="entry name" value="Orange domain-like"/>
    <property type="match status" value="1"/>
</dbReference>
<sequence length="264" mass="29561">MHHHPPNHLPPATAGAFHPSHHLPLLRPPPGHPLAQHHPHHHPPPPSPLDQPMSRTYQYRKVMKPLLERKRRARINRCLDELKELMVGASQTPDTSPDNVSKLEKADVLELTVTHLRRLKDMDQLKGSDETSGASGSSSTLAEEAQRFKEGFRKCAAEVSQFLQTEREAQANHHVSIRLLSHLQDCARTMESILDQKPPSSPPVAQPPPVSSPNAPRLPWPSPWKEDEGQQPLCLKVKKTDDDPGPAHTRGSSDEGEDGMWRPW</sequence>